<protein>
    <submittedName>
        <fullName evidence="1">Laccase-2-like</fullName>
    </submittedName>
</protein>
<dbReference type="PANTHER" id="PTHR11439">
    <property type="entry name" value="GAG-POL-RELATED RETROTRANSPOSON"/>
    <property type="match status" value="1"/>
</dbReference>
<dbReference type="OrthoDB" id="413361at2759"/>
<keyword evidence="2" id="KW-1185">Reference proteome</keyword>
<evidence type="ECO:0000313" key="2">
    <source>
        <dbReference type="Proteomes" id="UP000325315"/>
    </source>
</evidence>
<dbReference type="EMBL" id="SMMG02000007">
    <property type="protein sequence ID" value="KAA3466653.1"/>
    <property type="molecule type" value="Genomic_DNA"/>
</dbReference>
<proteinExistence type="predicted"/>
<dbReference type="PANTHER" id="PTHR11439:SF503">
    <property type="entry name" value="CYSTEINE-RICH RLK (RECEPTOR-LIKE PROTEIN KINASE) 8"/>
    <property type="match status" value="1"/>
</dbReference>
<accession>A0A5B6VC46</accession>
<dbReference type="AlphaFoldDB" id="A0A5B6VC46"/>
<comment type="caution">
    <text evidence="1">The sequence shown here is derived from an EMBL/GenBank/DDBJ whole genome shotgun (WGS) entry which is preliminary data.</text>
</comment>
<evidence type="ECO:0000313" key="1">
    <source>
        <dbReference type="EMBL" id="KAA3466653.1"/>
    </source>
</evidence>
<sequence>MAHGEKLTNNEDVDKVGETTYKSLVGCLRYLTASRPVIMFIVSLLSRYMHCCNVNHYMAAKRVLGTLNHGVKSLKTEKVKLFGYSNNDWVWSTEDMKSTSGYFFTLGSSKQETIAQSTVEAKNLTAATVVNQAIWLRNLLNDLNLKQEEALEMKFDNQSAIAINKTFLKSNINLSEKWNKRRNSQDQLTDILTKPLRKIKFEKLRYDNGVLNMEAKVECGEVTFHAMVNPDHKSASSPIVRAHQTYEDIKGASSVKRTHTCELLSSCQLALKE</sequence>
<dbReference type="CDD" id="cd09272">
    <property type="entry name" value="RNase_HI_RT_Ty1"/>
    <property type="match status" value="1"/>
</dbReference>
<dbReference type="Proteomes" id="UP000325315">
    <property type="component" value="Unassembled WGS sequence"/>
</dbReference>
<reference evidence="2" key="1">
    <citation type="journal article" date="2019" name="Plant Biotechnol. J.">
        <title>Genome sequencing of the Australian wild diploid species Gossypium australe highlights disease resistance and delayed gland morphogenesis.</title>
        <authorList>
            <person name="Cai Y."/>
            <person name="Cai X."/>
            <person name="Wang Q."/>
            <person name="Wang P."/>
            <person name="Zhang Y."/>
            <person name="Cai C."/>
            <person name="Xu Y."/>
            <person name="Wang K."/>
            <person name="Zhou Z."/>
            <person name="Wang C."/>
            <person name="Geng S."/>
            <person name="Li B."/>
            <person name="Dong Q."/>
            <person name="Hou Y."/>
            <person name="Wang H."/>
            <person name="Ai P."/>
            <person name="Liu Z."/>
            <person name="Yi F."/>
            <person name="Sun M."/>
            <person name="An G."/>
            <person name="Cheng J."/>
            <person name="Zhang Y."/>
            <person name="Shi Q."/>
            <person name="Xie Y."/>
            <person name="Shi X."/>
            <person name="Chang Y."/>
            <person name="Huang F."/>
            <person name="Chen Y."/>
            <person name="Hong S."/>
            <person name="Mi L."/>
            <person name="Sun Q."/>
            <person name="Zhang L."/>
            <person name="Zhou B."/>
            <person name="Peng R."/>
            <person name="Zhang X."/>
            <person name="Liu F."/>
        </authorList>
    </citation>
    <scope>NUCLEOTIDE SEQUENCE [LARGE SCALE GENOMIC DNA]</scope>
    <source>
        <strain evidence="2">cv. PA1801</strain>
    </source>
</reference>
<gene>
    <name evidence="1" type="ORF">EPI10_001727</name>
</gene>
<organism evidence="1 2">
    <name type="scientific">Gossypium australe</name>
    <dbReference type="NCBI Taxonomy" id="47621"/>
    <lineage>
        <taxon>Eukaryota</taxon>
        <taxon>Viridiplantae</taxon>
        <taxon>Streptophyta</taxon>
        <taxon>Embryophyta</taxon>
        <taxon>Tracheophyta</taxon>
        <taxon>Spermatophyta</taxon>
        <taxon>Magnoliopsida</taxon>
        <taxon>eudicotyledons</taxon>
        <taxon>Gunneridae</taxon>
        <taxon>Pentapetalae</taxon>
        <taxon>rosids</taxon>
        <taxon>malvids</taxon>
        <taxon>Malvales</taxon>
        <taxon>Malvaceae</taxon>
        <taxon>Malvoideae</taxon>
        <taxon>Gossypium</taxon>
    </lineage>
</organism>
<name>A0A5B6VC46_9ROSI</name>